<proteinExistence type="predicted"/>
<name>A0A8S5TTY0_9CAUD</name>
<sequence length="37" mass="4434">MSGTGLQEGRCNKWQRFDYIFNHFDSAWKTRRTPSDP</sequence>
<protein>
    <submittedName>
        <fullName evidence="1">Cellulose biosynthesis protein</fullName>
    </submittedName>
</protein>
<evidence type="ECO:0000313" key="1">
    <source>
        <dbReference type="EMBL" id="DAF85662.1"/>
    </source>
</evidence>
<organism evidence="1">
    <name type="scientific">Siphoviridae sp. ctYcY12</name>
    <dbReference type="NCBI Taxonomy" id="2825550"/>
    <lineage>
        <taxon>Viruses</taxon>
        <taxon>Duplodnaviria</taxon>
        <taxon>Heunggongvirae</taxon>
        <taxon>Uroviricota</taxon>
        <taxon>Caudoviricetes</taxon>
    </lineage>
</organism>
<accession>A0A8S5TTY0</accession>
<reference evidence="1" key="1">
    <citation type="journal article" date="2021" name="Proc. Natl. Acad. Sci. U.S.A.">
        <title>A Catalog of Tens of Thousands of Viruses from Human Metagenomes Reveals Hidden Associations with Chronic Diseases.</title>
        <authorList>
            <person name="Tisza M.J."/>
            <person name="Buck C.B."/>
        </authorList>
    </citation>
    <scope>NUCLEOTIDE SEQUENCE</scope>
    <source>
        <strain evidence="1">CtYcY12</strain>
    </source>
</reference>
<dbReference type="EMBL" id="BK015928">
    <property type="protein sequence ID" value="DAF85662.1"/>
    <property type="molecule type" value="Genomic_DNA"/>
</dbReference>